<dbReference type="EMBL" id="CP039543">
    <property type="protein sequence ID" value="QJT10876.1"/>
    <property type="molecule type" value="Genomic_DNA"/>
</dbReference>
<proteinExistence type="predicted"/>
<evidence type="ECO:0000256" key="1">
    <source>
        <dbReference type="SAM" id="Phobius"/>
    </source>
</evidence>
<keyword evidence="1" id="KW-0472">Membrane</keyword>
<feature type="transmembrane region" description="Helical" evidence="1">
    <location>
        <begin position="273"/>
        <end position="289"/>
    </location>
</feature>
<feature type="transmembrane region" description="Helical" evidence="1">
    <location>
        <begin position="158"/>
        <end position="177"/>
    </location>
</feature>
<dbReference type="Proteomes" id="UP000434052">
    <property type="component" value="Unassembled WGS sequence"/>
</dbReference>
<feature type="domain" description="EamA" evidence="2">
    <location>
        <begin position="158"/>
        <end position="287"/>
    </location>
</feature>
<dbReference type="EMBL" id="QMIF01000022">
    <property type="protein sequence ID" value="TVM30522.1"/>
    <property type="molecule type" value="Genomic_DNA"/>
</dbReference>
<dbReference type="AlphaFoldDB" id="A0A6P1ZAE8"/>
<dbReference type="Gene3D" id="1.10.3730.20">
    <property type="match status" value="1"/>
</dbReference>
<dbReference type="PANTHER" id="PTHR22911">
    <property type="entry name" value="ACYL-MALONYL CONDENSING ENZYME-RELATED"/>
    <property type="match status" value="1"/>
</dbReference>
<evidence type="ECO:0000259" key="2">
    <source>
        <dbReference type="Pfam" id="PF00892"/>
    </source>
</evidence>
<evidence type="ECO:0000313" key="3">
    <source>
        <dbReference type="EMBL" id="QJT10876.1"/>
    </source>
</evidence>
<feature type="transmembrane region" description="Helical" evidence="1">
    <location>
        <begin position="31"/>
        <end position="52"/>
    </location>
</feature>
<name>A0A6P1ZAE8_9BACT</name>
<sequence>MLWFLLAFATAFFSASEVAVAKRTLGDLPPLYIVAYPCAYSLPLFALGLVFVDIPPIAPGFWSLLAVLVPINALGMLLTYAAVRMSPLSLTMPFQAFTPIFAVVTGFFFLDEVPSWLGVAGIVTIVFGSWVLTAGGPRRENDLLAPLKAIVADPGSRLMLGAAIVFAFAVVMGKDLLLHSSPLFAGMSFFIIHNTAILVALFLTRTIRPATLLERPVAGLLIGCVLFVHIVCHNLALSLTYAAYMVAVKRLNGLISVLYGGVMFKESNMRRRLVGAGLMALGAAIVALVG</sequence>
<dbReference type="InterPro" id="IPR037185">
    <property type="entry name" value="EmrE-like"/>
</dbReference>
<dbReference type="SUPFAM" id="SSF103481">
    <property type="entry name" value="Multidrug resistance efflux transporter EmrE"/>
    <property type="match status" value="2"/>
</dbReference>
<keyword evidence="1" id="KW-0812">Transmembrane</keyword>
<evidence type="ECO:0000313" key="4">
    <source>
        <dbReference type="EMBL" id="TVM30522.1"/>
    </source>
</evidence>
<organism evidence="4 5">
    <name type="scientific">Oceanidesulfovibrio marinus</name>
    <dbReference type="NCBI Taxonomy" id="370038"/>
    <lineage>
        <taxon>Bacteria</taxon>
        <taxon>Pseudomonadati</taxon>
        <taxon>Thermodesulfobacteriota</taxon>
        <taxon>Desulfovibrionia</taxon>
        <taxon>Desulfovibrionales</taxon>
        <taxon>Desulfovibrionaceae</taxon>
        <taxon>Oceanidesulfovibrio</taxon>
    </lineage>
</organism>
<reference evidence="4 5" key="1">
    <citation type="submission" date="2018-06" db="EMBL/GenBank/DDBJ databases">
        <title>Complete genome of Desulfovibrio marinus P48SEP.</title>
        <authorList>
            <person name="Crispim J.S."/>
            <person name="Vidigal P.M.P."/>
            <person name="Silva L.C.F."/>
            <person name="Araujo L.C."/>
            <person name="Laguardia C.N."/>
            <person name="Dias R.S."/>
            <person name="Sousa M.P."/>
            <person name="Paula S.O."/>
            <person name="Silva C."/>
        </authorList>
    </citation>
    <scope>NUCLEOTIDE SEQUENCE [LARGE SCALE GENOMIC DNA]</scope>
    <source>
        <strain evidence="4 5">P48SEP</strain>
    </source>
</reference>
<feature type="transmembrane region" description="Helical" evidence="1">
    <location>
        <begin position="183"/>
        <end position="204"/>
    </location>
</feature>
<feature type="transmembrane region" description="Helical" evidence="1">
    <location>
        <begin position="64"/>
        <end position="83"/>
    </location>
</feature>
<reference evidence="3 6" key="2">
    <citation type="submission" date="2019-04" db="EMBL/GenBank/DDBJ databases">
        <title>Isolation and culture of sulfate reducing bacteria from the cold seep of the South China Sea.</title>
        <authorList>
            <person name="Sun C."/>
            <person name="Liu R."/>
        </authorList>
    </citation>
    <scope>NUCLEOTIDE SEQUENCE [LARGE SCALE GENOMIC DNA]</scope>
    <source>
        <strain evidence="3 6">CS1</strain>
    </source>
</reference>
<keyword evidence="1" id="KW-1133">Transmembrane helix</keyword>
<dbReference type="Pfam" id="PF00892">
    <property type="entry name" value="EamA"/>
    <property type="match status" value="2"/>
</dbReference>
<evidence type="ECO:0000313" key="6">
    <source>
        <dbReference type="Proteomes" id="UP000503251"/>
    </source>
</evidence>
<gene>
    <name evidence="4" type="ORF">DQK91_20670</name>
    <name evidence="3" type="ORF">E8L03_19020</name>
</gene>
<feature type="transmembrane region" description="Helical" evidence="1">
    <location>
        <begin position="216"/>
        <end position="236"/>
    </location>
</feature>
<feature type="domain" description="EamA" evidence="2">
    <location>
        <begin position="2"/>
        <end position="133"/>
    </location>
</feature>
<dbReference type="GO" id="GO:0016020">
    <property type="term" value="C:membrane"/>
    <property type="evidence" value="ECO:0007669"/>
    <property type="project" value="InterPro"/>
</dbReference>
<dbReference type="InterPro" id="IPR000620">
    <property type="entry name" value="EamA_dom"/>
</dbReference>
<dbReference type="PANTHER" id="PTHR22911:SF137">
    <property type="entry name" value="SOLUTE CARRIER FAMILY 35 MEMBER G2-RELATED"/>
    <property type="match status" value="1"/>
</dbReference>
<keyword evidence="6" id="KW-1185">Reference proteome</keyword>
<dbReference type="Proteomes" id="UP000503251">
    <property type="component" value="Chromosome"/>
</dbReference>
<evidence type="ECO:0000313" key="5">
    <source>
        <dbReference type="Proteomes" id="UP000434052"/>
    </source>
</evidence>
<dbReference type="OrthoDB" id="5762785at2"/>
<accession>A0A6P1ZAE8</accession>
<dbReference type="RefSeq" id="WP_144307310.1">
    <property type="nucleotide sequence ID" value="NZ_CP039543.1"/>
</dbReference>
<feature type="transmembrane region" description="Helical" evidence="1">
    <location>
        <begin position="116"/>
        <end position="137"/>
    </location>
</feature>
<protein>
    <submittedName>
        <fullName evidence="3">DMT family transporter</fullName>
    </submittedName>
    <submittedName>
        <fullName evidence="4">EamA family transporter</fullName>
    </submittedName>
</protein>